<dbReference type="VEuPathDB" id="FungiDB:PPTG_06784"/>
<accession>W2ILU8</accession>
<feature type="non-terminal residue" evidence="1">
    <location>
        <position position="1"/>
    </location>
</feature>
<organism evidence="1">
    <name type="scientific">Phytophthora nicotianae</name>
    <name type="common">Potato buckeye rot agent</name>
    <name type="synonym">Phytophthora parasitica</name>
    <dbReference type="NCBI Taxonomy" id="4792"/>
    <lineage>
        <taxon>Eukaryota</taxon>
        <taxon>Sar</taxon>
        <taxon>Stramenopiles</taxon>
        <taxon>Oomycota</taxon>
        <taxon>Peronosporomycetes</taxon>
        <taxon>Peronosporales</taxon>
        <taxon>Peronosporaceae</taxon>
        <taxon>Phytophthora</taxon>
    </lineage>
</organism>
<gene>
    <name evidence="1" type="ORF">L916_13269</name>
</gene>
<dbReference type="AlphaFoldDB" id="W2ILU8"/>
<dbReference type="EMBL" id="KI674328">
    <property type="protein sequence ID" value="ETL34517.1"/>
    <property type="molecule type" value="Genomic_DNA"/>
</dbReference>
<sequence length="110" mass="12087">SGQSPTTTLVADAYFELYFFAVVGDELRATIEVLLTWTRSMTDALVCDISSALMEGSYSDGVLMLMRLIDSLDVARHVRLETTGSLLSSKDLFSIQKALEGLLEFALQSE</sequence>
<proteinExistence type="predicted"/>
<reference evidence="1" key="1">
    <citation type="submission" date="2013-11" db="EMBL/GenBank/DDBJ databases">
        <title>The Genome Sequence of Phytophthora parasitica CJ05E6.</title>
        <authorList>
            <consortium name="The Broad Institute Genomics Platform"/>
            <person name="Russ C."/>
            <person name="Tyler B."/>
            <person name="Panabieres F."/>
            <person name="Shan W."/>
            <person name="Tripathy S."/>
            <person name="Grunwald N."/>
            <person name="Machado M."/>
            <person name="Johnson C.S."/>
            <person name="Arredondo F."/>
            <person name="Hong C."/>
            <person name="Coffey M."/>
            <person name="Young S.K."/>
            <person name="Zeng Q."/>
            <person name="Gargeya S."/>
            <person name="Fitzgerald M."/>
            <person name="Abouelleil A."/>
            <person name="Alvarado L."/>
            <person name="Chapman S.B."/>
            <person name="Gainer-Dewar J."/>
            <person name="Goldberg J."/>
            <person name="Griggs A."/>
            <person name="Gujja S."/>
            <person name="Hansen M."/>
            <person name="Howarth C."/>
            <person name="Imamovic A."/>
            <person name="Ireland A."/>
            <person name="Larimer J."/>
            <person name="McCowan C."/>
            <person name="Murphy C."/>
            <person name="Pearson M."/>
            <person name="Poon T.W."/>
            <person name="Priest M."/>
            <person name="Roberts A."/>
            <person name="Saif S."/>
            <person name="Shea T."/>
            <person name="Sykes S."/>
            <person name="Wortman J."/>
            <person name="Nusbaum C."/>
            <person name="Birren B."/>
        </authorList>
    </citation>
    <scope>NUCLEOTIDE SEQUENCE [LARGE SCALE GENOMIC DNA]</scope>
    <source>
        <strain evidence="1">CJ05E6</strain>
    </source>
</reference>
<dbReference type="Proteomes" id="UP000053864">
    <property type="component" value="Unassembled WGS sequence"/>
</dbReference>
<evidence type="ECO:0000313" key="1">
    <source>
        <dbReference type="EMBL" id="ETL34517.1"/>
    </source>
</evidence>
<name>W2ILU8_PHYNI</name>
<protein>
    <submittedName>
        <fullName evidence="1">Uncharacterized protein</fullName>
    </submittedName>
</protein>